<dbReference type="SUPFAM" id="SSF49764">
    <property type="entry name" value="HSP20-like chaperones"/>
    <property type="match status" value="1"/>
</dbReference>
<dbReference type="InterPro" id="IPR008978">
    <property type="entry name" value="HSP20-like_chaperone"/>
</dbReference>
<name>C1N4V7_MICPC</name>
<dbReference type="OrthoDB" id="551028at2759"/>
<dbReference type="KEGG" id="mpp:MICPUCDRAFT_52695"/>
<evidence type="ECO:0000256" key="1">
    <source>
        <dbReference type="SAM" id="MobiDB-lite"/>
    </source>
</evidence>
<dbReference type="EMBL" id="GG663747">
    <property type="protein sequence ID" value="EEH53002.1"/>
    <property type="molecule type" value="Genomic_DNA"/>
</dbReference>
<protein>
    <submittedName>
        <fullName evidence="2">Predicted protein</fullName>
    </submittedName>
</protein>
<dbReference type="InterPro" id="IPR011990">
    <property type="entry name" value="TPR-like_helical_dom_sf"/>
</dbReference>
<sequence length="572" mass="61954">MATSDPTQYNPTIDHVSAGAIHAKQWKEFKEHGTAGDPDGTLREAAAAEEEAVTLENEEKHKKYGQIGQRVWTKGAHGGAYKISTGPGASLGYDALEQKPDGTNKEVDAGYEKPDTGATTNFVGNHMTQGAIDLVQNELTRADPDLHNRRARLDCARGVIRTPPQRVTEPALLLNAASEETTSAKKIKRSVETYAWRDDGDVARVDVRGRDVRGGDVSRAALTSPSLAGDDPRRFTLEIPPAVDRGTGTVKGETWVLTMRLANDVDAENCVVRVDGDVARVILAKPRHRRGPWTSLRAPEDVDRAKIGDARDEDANRAPPDLAALRRQLIKQREGKLAVKLPWFHAKSLPAPADDVMAIEDASINTLDTSVILNAEEAHDAGEACATRGEHADASRWFTRALDLYGERSENERSRATTHAARARALTQIGSLRDAIDDYSSAAELLDAIGATDGDDSHPPPATGSEQTRTELRALDVVLARGRCKLALEDAAGAAGDFRAVVERARRGSSVVIAASEALRDAMKMQHVQKEAKEKEAEMRERCGDFGGDGFPGFARPGMRQFDNRGKSGTAF</sequence>
<evidence type="ECO:0000313" key="2">
    <source>
        <dbReference type="EMBL" id="EEH53002.1"/>
    </source>
</evidence>
<feature type="region of interest" description="Disordered" evidence="1">
    <location>
        <begin position="547"/>
        <end position="572"/>
    </location>
</feature>
<organism evidence="3">
    <name type="scientific">Micromonas pusilla (strain CCMP1545)</name>
    <name type="common">Picoplanktonic green alga</name>
    <dbReference type="NCBI Taxonomy" id="564608"/>
    <lineage>
        <taxon>Eukaryota</taxon>
        <taxon>Viridiplantae</taxon>
        <taxon>Chlorophyta</taxon>
        <taxon>Mamiellophyceae</taxon>
        <taxon>Mamiellales</taxon>
        <taxon>Mamiellaceae</taxon>
        <taxon>Micromonas</taxon>
    </lineage>
</organism>
<dbReference type="Gene3D" id="1.25.40.10">
    <property type="entry name" value="Tetratricopeptide repeat domain"/>
    <property type="match status" value="1"/>
</dbReference>
<dbReference type="AlphaFoldDB" id="C1N4V7"/>
<accession>C1N4V7</accession>
<dbReference type="GeneID" id="9688300"/>
<gene>
    <name evidence="2" type="ORF">MICPUCDRAFT_52695</name>
</gene>
<dbReference type="SUPFAM" id="SSF48452">
    <property type="entry name" value="TPR-like"/>
    <property type="match status" value="1"/>
</dbReference>
<reference evidence="2 3" key="1">
    <citation type="journal article" date="2009" name="Science">
        <title>Green evolution and dynamic adaptations revealed by genomes of the marine picoeukaryotes Micromonas.</title>
        <authorList>
            <person name="Worden A.Z."/>
            <person name="Lee J.H."/>
            <person name="Mock T."/>
            <person name="Rouze P."/>
            <person name="Simmons M.P."/>
            <person name="Aerts A.L."/>
            <person name="Allen A.E."/>
            <person name="Cuvelier M.L."/>
            <person name="Derelle E."/>
            <person name="Everett M.V."/>
            <person name="Foulon E."/>
            <person name="Grimwood J."/>
            <person name="Gundlach H."/>
            <person name="Henrissat B."/>
            <person name="Napoli C."/>
            <person name="McDonald S.M."/>
            <person name="Parker M.S."/>
            <person name="Rombauts S."/>
            <person name="Salamov A."/>
            <person name="Von Dassow P."/>
            <person name="Badger J.H."/>
            <person name="Coutinho P.M."/>
            <person name="Demir E."/>
            <person name="Dubchak I."/>
            <person name="Gentemann C."/>
            <person name="Eikrem W."/>
            <person name="Gready J.E."/>
            <person name="John U."/>
            <person name="Lanier W."/>
            <person name="Lindquist E.A."/>
            <person name="Lucas S."/>
            <person name="Mayer K.F."/>
            <person name="Moreau H."/>
            <person name="Not F."/>
            <person name="Otillar R."/>
            <person name="Panaud O."/>
            <person name="Pangilinan J."/>
            <person name="Paulsen I."/>
            <person name="Piegu B."/>
            <person name="Poliakov A."/>
            <person name="Robbens S."/>
            <person name="Schmutz J."/>
            <person name="Toulza E."/>
            <person name="Wyss T."/>
            <person name="Zelensky A."/>
            <person name="Zhou K."/>
            <person name="Armbrust E.V."/>
            <person name="Bhattacharya D."/>
            <person name="Goodenough U.W."/>
            <person name="Van de Peer Y."/>
            <person name="Grigoriev I.V."/>
        </authorList>
    </citation>
    <scope>NUCLEOTIDE SEQUENCE [LARGE SCALE GENOMIC DNA]</scope>
    <source>
        <strain evidence="2 3">CCMP1545</strain>
    </source>
</reference>
<dbReference type="RefSeq" id="XP_003063063.1">
    <property type="nucleotide sequence ID" value="XM_003063017.1"/>
</dbReference>
<feature type="region of interest" description="Disordered" evidence="1">
    <location>
        <begin position="450"/>
        <end position="469"/>
    </location>
</feature>
<dbReference type="OMA" id="NHMTQGA"/>
<evidence type="ECO:0000313" key="3">
    <source>
        <dbReference type="Proteomes" id="UP000001876"/>
    </source>
</evidence>
<keyword evidence="3" id="KW-1185">Reference proteome</keyword>
<proteinExistence type="predicted"/>
<dbReference type="Proteomes" id="UP000001876">
    <property type="component" value="Unassembled WGS sequence"/>
</dbReference>
<dbReference type="eggNOG" id="ENOG502STF5">
    <property type="taxonomic scope" value="Eukaryota"/>
</dbReference>